<evidence type="ECO:0000313" key="1">
    <source>
        <dbReference type="EMBL" id="QGH71888.1"/>
    </source>
</evidence>
<evidence type="ECO:0000313" key="2">
    <source>
        <dbReference type="Proteomes" id="UP000464669"/>
    </source>
</evidence>
<protein>
    <submittedName>
        <fullName evidence="1">Uncharacterized protein</fullName>
    </submittedName>
</protein>
<dbReference type="Proteomes" id="UP000464669">
    <property type="component" value="Segment"/>
</dbReference>
<gene>
    <name evidence="1" type="ORF">N1M2_25</name>
</gene>
<accession>A0A6B7ZEG0</accession>
<dbReference type="EMBL" id="MN642089">
    <property type="protein sequence ID" value="QGH71888.1"/>
    <property type="molecule type" value="Genomic_DNA"/>
</dbReference>
<keyword evidence="2" id="KW-1185">Reference proteome</keyword>
<sequence length="124" mass="14476">MGIRKTVNEILEDAVFQRDPKPYKDVYFIKVLNPGDRKSIFVSFRYKIASDICLICRMEINLEYPEKNTSTAISILKIRERESFTFFRKRQAIAGRTIIDIVQKTIAPMLIDKITKAKEMNNVN</sequence>
<organism evidence="1 2">
    <name type="scientific">Klebsiella phage N1M2</name>
    <dbReference type="NCBI Taxonomy" id="2664939"/>
    <lineage>
        <taxon>Viruses</taxon>
        <taxon>Duplodnaviria</taxon>
        <taxon>Heunggongvirae</taxon>
        <taxon>Uroviricota</taxon>
        <taxon>Caudoviricetes</taxon>
        <taxon>Chimalliviridae</taxon>
        <taxon>Nimduovirus</taxon>
        <taxon>Nimduovirus N1M2</taxon>
    </lineage>
</organism>
<name>A0A6B7ZEG0_9CAUD</name>
<proteinExistence type="predicted"/>
<reference evidence="1 2" key="1">
    <citation type="submission" date="2019-11" db="EMBL/GenBank/DDBJ databases">
        <authorList>
            <person name="Lewis R."/>
            <person name="Clooney A.G."/>
            <person name="Stockdale S.R."/>
            <person name="Buttimer C."/>
            <person name="Draper L.A."/>
            <person name="Ross R.P."/>
            <person name="Hill C."/>
        </authorList>
    </citation>
    <scope>NUCLEOTIDE SEQUENCE [LARGE SCALE GENOMIC DNA]</scope>
</reference>